<reference evidence="1 2" key="1">
    <citation type="submission" date="2021-03" db="EMBL/GenBank/DDBJ databases">
        <title>Paenibacillus artemisicola MWE-103 whole genome sequence.</title>
        <authorList>
            <person name="Ham Y.J."/>
        </authorList>
    </citation>
    <scope>NUCLEOTIDE SEQUENCE [LARGE SCALE GENOMIC DNA]</scope>
    <source>
        <strain evidence="1 2">MWE-103</strain>
    </source>
</reference>
<proteinExistence type="predicted"/>
<evidence type="ECO:0000313" key="2">
    <source>
        <dbReference type="Proteomes" id="UP000670947"/>
    </source>
</evidence>
<gene>
    <name evidence="1" type="ORF">I8J29_16585</name>
</gene>
<keyword evidence="2" id="KW-1185">Reference proteome</keyword>
<dbReference type="EMBL" id="JAGGDJ010000012">
    <property type="protein sequence ID" value="MBO7745827.1"/>
    <property type="molecule type" value="Genomic_DNA"/>
</dbReference>
<comment type="caution">
    <text evidence="1">The sequence shown here is derived from an EMBL/GenBank/DDBJ whole genome shotgun (WGS) entry which is preliminary data.</text>
</comment>
<sequence>MITTEERGLVRDNIILLKMLEMIDLNRNQIENSTNLLRPIFLKAADRLIDLILADLKNIRMQLRKANIKWWEAEQKDLILNYHIVCRGFEDTFGMTRDVAKTQLSIKFGEYFALVSEPFKARSIVDVESVASNTV</sequence>
<evidence type="ECO:0000313" key="1">
    <source>
        <dbReference type="EMBL" id="MBO7745827.1"/>
    </source>
</evidence>
<dbReference type="InterPro" id="IPR058600">
    <property type="entry name" value="YhjD-like"/>
</dbReference>
<dbReference type="RefSeq" id="WP_208848651.1">
    <property type="nucleotide sequence ID" value="NZ_JAGGDJ010000012.1"/>
</dbReference>
<organism evidence="1 2">
    <name type="scientific">Paenibacillus artemisiicola</name>
    <dbReference type="NCBI Taxonomy" id="1172618"/>
    <lineage>
        <taxon>Bacteria</taxon>
        <taxon>Bacillati</taxon>
        <taxon>Bacillota</taxon>
        <taxon>Bacilli</taxon>
        <taxon>Bacillales</taxon>
        <taxon>Paenibacillaceae</taxon>
        <taxon>Paenibacillus</taxon>
    </lineage>
</organism>
<protein>
    <submittedName>
        <fullName evidence="1">Uncharacterized protein</fullName>
    </submittedName>
</protein>
<name>A0ABS3WC07_9BACL</name>
<accession>A0ABS3WC07</accession>
<dbReference type="Pfam" id="PF26325">
    <property type="entry name" value="YhjD"/>
    <property type="match status" value="1"/>
</dbReference>
<dbReference type="Proteomes" id="UP000670947">
    <property type="component" value="Unassembled WGS sequence"/>
</dbReference>